<evidence type="ECO:0000313" key="15">
    <source>
        <dbReference type="EMBL" id="TDH58973.1"/>
    </source>
</evidence>
<dbReference type="Proteomes" id="UP000295096">
    <property type="component" value="Unassembled WGS sequence"/>
</dbReference>
<evidence type="ECO:0000256" key="1">
    <source>
        <dbReference type="ARBA" id="ARBA00000085"/>
    </source>
</evidence>
<keyword evidence="4" id="KW-0285">Flavoprotein</keyword>
<reference evidence="15 16" key="1">
    <citation type="journal article" date="2016" name="J. Microbiol.">
        <title>Dankookia rubra gen. nov., sp. nov., an alphaproteobacterium isolated from sediment of a shallow stream.</title>
        <authorList>
            <person name="Kim W.H."/>
            <person name="Kim D.H."/>
            <person name="Kang K."/>
            <person name="Ahn T.Y."/>
        </authorList>
    </citation>
    <scope>NUCLEOTIDE SEQUENCE [LARGE SCALE GENOMIC DNA]</scope>
    <source>
        <strain evidence="15 16">JCM30602</strain>
    </source>
</reference>
<comment type="catalytic activity">
    <reaction evidence="1">
        <text>ATP + protein L-histidine = ADP + protein N-phospho-L-histidine.</text>
        <dbReference type="EC" id="2.7.13.3"/>
    </reaction>
</comment>
<dbReference type="GO" id="GO:0004673">
    <property type="term" value="F:protein histidine kinase activity"/>
    <property type="evidence" value="ECO:0007669"/>
    <property type="project" value="UniProtKB-EC"/>
</dbReference>
<dbReference type="CDD" id="cd00130">
    <property type="entry name" value="PAS"/>
    <property type="match status" value="1"/>
</dbReference>
<dbReference type="PROSITE" id="PS50112">
    <property type="entry name" value="PAS"/>
    <property type="match status" value="1"/>
</dbReference>
<organism evidence="15 16">
    <name type="scientific">Dankookia rubra</name>
    <dbReference type="NCBI Taxonomy" id="1442381"/>
    <lineage>
        <taxon>Bacteria</taxon>
        <taxon>Pseudomonadati</taxon>
        <taxon>Pseudomonadota</taxon>
        <taxon>Alphaproteobacteria</taxon>
        <taxon>Acetobacterales</taxon>
        <taxon>Roseomonadaceae</taxon>
        <taxon>Dankookia</taxon>
    </lineage>
</organism>
<evidence type="ECO:0000259" key="13">
    <source>
        <dbReference type="PROSITE" id="PS50112"/>
    </source>
</evidence>
<comment type="caution">
    <text evidence="15">The sequence shown here is derived from an EMBL/GenBank/DDBJ whole genome shotgun (WGS) entry which is preliminary data.</text>
</comment>
<evidence type="ECO:0000313" key="16">
    <source>
        <dbReference type="Proteomes" id="UP000295096"/>
    </source>
</evidence>
<dbReference type="EC" id="2.7.13.3" evidence="2"/>
<sequence length="422" mass="46925">MRAVLAEERARHTRRDAVANVVRQRFEAAVSELSKRRLGSQVAEEELRVALEELQVTGEQLAEANVALAQANERLEQEVAERTAELAATNAALRGSERRLRMIIESATDYAIFTIDQEGRVTSWNPGAEQLFGQSEAEVLGRTTDTMFIPDDRAAGLPELEMRQAGAHGRAEDDRWHVRADGTRFFVNGAMMPLRDEEGQLQGFLKILRDRTAPRAEEERRRVQLEEMTHRIKNTLTVVQTVAVQTQRHAATPDAFRRTFGARLAALARSHDLLMRGGWEGASLREIVERTMDPYIAGNEAERVTIDGLPLLLTPAAALSLNLAFHELATNATKYGALSGSEGEVEIRWTVDRTDHNAAVVDITWRERGGPPVHPPESRGFGSRLVEQALAQEFGAEVRLDFAREGVACRIRLPFTVGVVAQ</sequence>
<dbReference type="OrthoDB" id="341208at2"/>
<dbReference type="SMART" id="SM00091">
    <property type="entry name" value="PAS"/>
    <property type="match status" value="1"/>
</dbReference>
<dbReference type="InterPro" id="IPR035965">
    <property type="entry name" value="PAS-like_dom_sf"/>
</dbReference>
<evidence type="ECO:0000256" key="11">
    <source>
        <dbReference type="ARBA" id="ARBA00023026"/>
    </source>
</evidence>
<dbReference type="SMART" id="SM00911">
    <property type="entry name" value="HWE_HK"/>
    <property type="match status" value="1"/>
</dbReference>
<dbReference type="PANTHER" id="PTHR41523:SF8">
    <property type="entry name" value="ETHYLENE RESPONSE SENSOR PROTEIN"/>
    <property type="match status" value="1"/>
</dbReference>
<name>A0A4R5Q8M0_9PROT</name>
<dbReference type="InterPro" id="IPR011102">
    <property type="entry name" value="Sig_transdc_His_kinase_HWE"/>
</dbReference>
<keyword evidence="6" id="KW-0808">Transferase</keyword>
<evidence type="ECO:0000256" key="2">
    <source>
        <dbReference type="ARBA" id="ARBA00012438"/>
    </source>
</evidence>
<keyword evidence="5" id="KW-0288">FMN</keyword>
<dbReference type="Pfam" id="PF07536">
    <property type="entry name" value="HWE_HK"/>
    <property type="match status" value="1"/>
</dbReference>
<accession>A0A4R5Q8M0</accession>
<dbReference type="PROSITE" id="PS50113">
    <property type="entry name" value="PAC"/>
    <property type="match status" value="1"/>
</dbReference>
<keyword evidence="12" id="KW-0175">Coiled coil</keyword>
<keyword evidence="3" id="KW-0597">Phosphoprotein</keyword>
<dbReference type="SUPFAM" id="SSF55874">
    <property type="entry name" value="ATPase domain of HSP90 chaperone/DNA topoisomerase II/histidine kinase"/>
    <property type="match status" value="1"/>
</dbReference>
<evidence type="ECO:0000256" key="4">
    <source>
        <dbReference type="ARBA" id="ARBA00022630"/>
    </source>
</evidence>
<dbReference type="GO" id="GO:0006355">
    <property type="term" value="P:regulation of DNA-templated transcription"/>
    <property type="evidence" value="ECO:0007669"/>
    <property type="project" value="InterPro"/>
</dbReference>
<dbReference type="Gene3D" id="3.30.565.10">
    <property type="entry name" value="Histidine kinase-like ATPase, C-terminal domain"/>
    <property type="match status" value="1"/>
</dbReference>
<feature type="coiled-coil region" evidence="12">
    <location>
        <begin position="54"/>
        <end position="92"/>
    </location>
</feature>
<dbReference type="PANTHER" id="PTHR41523">
    <property type="entry name" value="TWO-COMPONENT SYSTEM SENSOR PROTEIN"/>
    <property type="match status" value="1"/>
</dbReference>
<dbReference type="InterPro" id="IPR000700">
    <property type="entry name" value="PAS-assoc_C"/>
</dbReference>
<evidence type="ECO:0000256" key="7">
    <source>
        <dbReference type="ARBA" id="ARBA00022737"/>
    </source>
</evidence>
<dbReference type="Pfam" id="PF00989">
    <property type="entry name" value="PAS"/>
    <property type="match status" value="1"/>
</dbReference>
<evidence type="ECO:0000256" key="12">
    <source>
        <dbReference type="SAM" id="Coils"/>
    </source>
</evidence>
<protein>
    <recommendedName>
        <fullName evidence="2">histidine kinase</fullName>
        <ecNumber evidence="2">2.7.13.3</ecNumber>
    </recommendedName>
</protein>
<keyword evidence="10" id="KW-0067">ATP-binding</keyword>
<gene>
    <name evidence="15" type="ORF">E2C06_29855</name>
</gene>
<keyword evidence="7" id="KW-0677">Repeat</keyword>
<feature type="domain" description="PAC" evidence="14">
    <location>
        <begin position="171"/>
        <end position="223"/>
    </location>
</feature>
<dbReference type="SUPFAM" id="SSF55785">
    <property type="entry name" value="PYP-like sensor domain (PAS domain)"/>
    <property type="match status" value="1"/>
</dbReference>
<proteinExistence type="predicted"/>
<evidence type="ECO:0000256" key="10">
    <source>
        <dbReference type="ARBA" id="ARBA00022840"/>
    </source>
</evidence>
<evidence type="ECO:0000256" key="8">
    <source>
        <dbReference type="ARBA" id="ARBA00022741"/>
    </source>
</evidence>
<keyword evidence="16" id="KW-1185">Reference proteome</keyword>
<dbReference type="EMBL" id="SMSJ01000087">
    <property type="protein sequence ID" value="TDH58973.1"/>
    <property type="molecule type" value="Genomic_DNA"/>
</dbReference>
<evidence type="ECO:0000256" key="6">
    <source>
        <dbReference type="ARBA" id="ARBA00022679"/>
    </source>
</evidence>
<keyword evidence="8" id="KW-0547">Nucleotide-binding</keyword>
<feature type="domain" description="PAS" evidence="13">
    <location>
        <begin position="96"/>
        <end position="153"/>
    </location>
</feature>
<evidence type="ECO:0000256" key="9">
    <source>
        <dbReference type="ARBA" id="ARBA00022777"/>
    </source>
</evidence>
<evidence type="ECO:0000259" key="14">
    <source>
        <dbReference type="PROSITE" id="PS50113"/>
    </source>
</evidence>
<dbReference type="Gene3D" id="3.30.450.20">
    <property type="entry name" value="PAS domain"/>
    <property type="match status" value="1"/>
</dbReference>
<dbReference type="GO" id="GO:0005524">
    <property type="term" value="F:ATP binding"/>
    <property type="evidence" value="ECO:0007669"/>
    <property type="project" value="UniProtKB-KW"/>
</dbReference>
<keyword evidence="9" id="KW-0418">Kinase</keyword>
<dbReference type="NCBIfam" id="TIGR00229">
    <property type="entry name" value="sensory_box"/>
    <property type="match status" value="1"/>
</dbReference>
<dbReference type="InterPro" id="IPR036890">
    <property type="entry name" value="HATPase_C_sf"/>
</dbReference>
<evidence type="ECO:0000256" key="5">
    <source>
        <dbReference type="ARBA" id="ARBA00022643"/>
    </source>
</evidence>
<dbReference type="InterPro" id="IPR013767">
    <property type="entry name" value="PAS_fold"/>
</dbReference>
<keyword evidence="11" id="KW-0843">Virulence</keyword>
<evidence type="ECO:0000256" key="3">
    <source>
        <dbReference type="ARBA" id="ARBA00022553"/>
    </source>
</evidence>
<dbReference type="AlphaFoldDB" id="A0A4R5Q8M0"/>
<dbReference type="InterPro" id="IPR000014">
    <property type="entry name" value="PAS"/>
</dbReference>